<dbReference type="EMBL" id="OU466861">
    <property type="protein sequence ID" value="CAH2064363.1"/>
    <property type="molecule type" value="Genomic_DNA"/>
</dbReference>
<evidence type="ECO:0000313" key="5">
    <source>
        <dbReference type="EMBL" id="CAH2064363.1"/>
    </source>
</evidence>
<dbReference type="Proteomes" id="UP000836841">
    <property type="component" value="Chromosome 5"/>
</dbReference>
<dbReference type="InterPro" id="IPR000070">
    <property type="entry name" value="Pectinesterase_cat"/>
</dbReference>
<comment type="pathway">
    <text evidence="1">Glycan metabolism; pectin degradation; 2-dehydro-3-deoxy-D-gluconate from pectin: step 1/5.</text>
</comment>
<keyword evidence="3" id="KW-0063">Aspartyl esterase</keyword>
<dbReference type="AlphaFoldDB" id="A0AAU9SJ19"/>
<dbReference type="GO" id="GO:0030599">
    <property type="term" value="F:pectinesterase activity"/>
    <property type="evidence" value="ECO:0007669"/>
    <property type="project" value="InterPro"/>
</dbReference>
<organism evidence="5 6">
    <name type="scientific">Thlaspi arvense</name>
    <name type="common">Field penny-cress</name>
    <dbReference type="NCBI Taxonomy" id="13288"/>
    <lineage>
        <taxon>Eukaryota</taxon>
        <taxon>Viridiplantae</taxon>
        <taxon>Streptophyta</taxon>
        <taxon>Embryophyta</taxon>
        <taxon>Tracheophyta</taxon>
        <taxon>Spermatophyta</taxon>
        <taxon>Magnoliopsida</taxon>
        <taxon>eudicotyledons</taxon>
        <taxon>Gunneridae</taxon>
        <taxon>Pentapetalae</taxon>
        <taxon>rosids</taxon>
        <taxon>malvids</taxon>
        <taxon>Brassicales</taxon>
        <taxon>Brassicaceae</taxon>
        <taxon>Thlaspideae</taxon>
        <taxon>Thlaspi</taxon>
    </lineage>
</organism>
<proteinExistence type="predicted"/>
<keyword evidence="6" id="KW-1185">Reference proteome</keyword>
<dbReference type="PANTHER" id="PTHR31707">
    <property type="entry name" value="PECTINESTERASE"/>
    <property type="match status" value="1"/>
</dbReference>
<keyword evidence="2" id="KW-0378">Hydrolase</keyword>
<name>A0AAU9SJ19_THLAR</name>
<sequence>MQSEIGPIVDPAGWIRWNATTDPSKVTYGEYKNYGPGSDVSQRVKWAAYKPVMTDAEAAQYTVAAFITGADWLPATAVPNQLTLEPNPLS</sequence>
<evidence type="ECO:0000256" key="3">
    <source>
        <dbReference type="ARBA" id="ARBA00023085"/>
    </source>
</evidence>
<dbReference type="GO" id="GO:0042545">
    <property type="term" value="P:cell wall modification"/>
    <property type="evidence" value="ECO:0007669"/>
    <property type="project" value="InterPro"/>
</dbReference>
<dbReference type="InterPro" id="IPR012334">
    <property type="entry name" value="Pectin_lyas_fold"/>
</dbReference>
<gene>
    <name evidence="5" type="ORF">TAV2_LOCUS17466</name>
</gene>
<reference evidence="5 6" key="1">
    <citation type="submission" date="2022-03" db="EMBL/GenBank/DDBJ databases">
        <authorList>
            <person name="Nunn A."/>
            <person name="Chopra R."/>
            <person name="Nunn A."/>
            <person name="Contreras Garrido A."/>
        </authorList>
    </citation>
    <scope>NUCLEOTIDE SEQUENCE [LARGE SCALE GENOMIC DNA]</scope>
</reference>
<evidence type="ECO:0000256" key="2">
    <source>
        <dbReference type="ARBA" id="ARBA00022801"/>
    </source>
</evidence>
<accession>A0AAU9SJ19</accession>
<evidence type="ECO:0000313" key="6">
    <source>
        <dbReference type="Proteomes" id="UP000836841"/>
    </source>
</evidence>
<protein>
    <recommendedName>
        <fullName evidence="4">Pectinesterase catalytic domain-containing protein</fullName>
    </recommendedName>
</protein>
<feature type="domain" description="Pectinesterase catalytic" evidence="4">
    <location>
        <begin position="1"/>
        <end position="69"/>
    </location>
</feature>
<dbReference type="Gene3D" id="2.160.20.10">
    <property type="entry name" value="Single-stranded right-handed beta-helix, Pectin lyase-like"/>
    <property type="match status" value="1"/>
</dbReference>
<dbReference type="SUPFAM" id="SSF51126">
    <property type="entry name" value="Pectin lyase-like"/>
    <property type="match status" value="1"/>
</dbReference>
<dbReference type="Pfam" id="PF01095">
    <property type="entry name" value="Pectinesterase"/>
    <property type="match status" value="1"/>
</dbReference>
<dbReference type="InterPro" id="IPR011050">
    <property type="entry name" value="Pectin_lyase_fold/virulence"/>
</dbReference>
<evidence type="ECO:0000259" key="4">
    <source>
        <dbReference type="Pfam" id="PF01095"/>
    </source>
</evidence>
<evidence type="ECO:0000256" key="1">
    <source>
        <dbReference type="ARBA" id="ARBA00005184"/>
    </source>
</evidence>